<evidence type="ECO:0000313" key="1">
    <source>
        <dbReference type="EMBL" id="EMP07805.1"/>
    </source>
</evidence>
<protein>
    <submittedName>
        <fullName evidence="1">Uncharacterized protein</fullName>
    </submittedName>
</protein>
<organism evidence="1 2">
    <name type="scientific">Leptospira interrogans serovar Pyrogenes str. 200701872</name>
    <dbReference type="NCBI Taxonomy" id="1193029"/>
    <lineage>
        <taxon>Bacteria</taxon>
        <taxon>Pseudomonadati</taxon>
        <taxon>Spirochaetota</taxon>
        <taxon>Spirochaetia</taxon>
        <taxon>Leptospirales</taxon>
        <taxon>Leptospiraceae</taxon>
        <taxon>Leptospira</taxon>
    </lineage>
</organism>
<dbReference type="Proteomes" id="UP000012117">
    <property type="component" value="Unassembled WGS sequence"/>
</dbReference>
<accession>M7A189</accession>
<name>M7A189_LEPIR</name>
<dbReference type="AlphaFoldDB" id="M7A189"/>
<dbReference type="BioCyc" id="LINT1193029:G11R4-4938-MONOMER"/>
<sequence>MRENSAERSLWIAFYIKLKIFLYKVFCIQVISQSREPGSLQFLILDHVNLLKNISKILNLKKSNSLF</sequence>
<evidence type="ECO:0000313" key="2">
    <source>
        <dbReference type="Proteomes" id="UP000012117"/>
    </source>
</evidence>
<reference evidence="1 2" key="1">
    <citation type="submission" date="2013-01" db="EMBL/GenBank/DDBJ databases">
        <authorList>
            <person name="Harkins D.M."/>
            <person name="Durkin A.S."/>
            <person name="Brinkac L.M."/>
            <person name="Haft D.H."/>
            <person name="Selengut J.D."/>
            <person name="Sanka R."/>
            <person name="DePew J."/>
            <person name="Purushe J."/>
            <person name="Picardeau M."/>
            <person name="Werts C."/>
            <person name="Goarant C."/>
            <person name="Vinetz J.M."/>
            <person name="Sutton G.G."/>
            <person name="Nierman W.C."/>
            <person name="Fouts D.E."/>
        </authorList>
    </citation>
    <scope>NUCLEOTIDE SEQUENCE [LARGE SCALE GENOMIC DNA]</scope>
    <source>
        <strain evidence="1 2">200701872</strain>
    </source>
</reference>
<gene>
    <name evidence="1" type="ORF">LEP1GSC124_0249</name>
</gene>
<proteinExistence type="predicted"/>
<dbReference type="EMBL" id="AKWN02000190">
    <property type="protein sequence ID" value="EMP07805.1"/>
    <property type="molecule type" value="Genomic_DNA"/>
</dbReference>
<comment type="caution">
    <text evidence="1">The sequence shown here is derived from an EMBL/GenBank/DDBJ whole genome shotgun (WGS) entry which is preliminary data.</text>
</comment>